<sequence>MNRVTCTCGWTRTYSTRAKAEFNARRHVCRTADGVRRATRSYRCARCGLEAVYENAGAAEARGWFSRHSCRKHEEAMLRAALNEERMAAVDRTPKPCLHKRANHQHGTRACYVLDRCRCEPCSKANSQAESERVRLKAYGRYHKYVDAYPVRLHLAELAAYGIGLKQVAKLSGVSTGTLSKLVFGVYDSTGSGGGRQGPGEPVRAPSRRVLRRTAERIYAVEPIPANLGAGQVDPERTPLARTHLRALVALGWSMSELGRRLGMRHGANAVTLIEDDERLIQRGTIDRIEELYAELSMALPPQADRFQRTAASRARNLARRHGWLPPLALDDLDGEPASTDEQDIDEVAIARRMAGEKSVELNTAEKALLVERWKATGRASNELERVTGINPYRYFVTEETEAS</sequence>
<comment type="caution">
    <text evidence="1">The sequence shown here is derived from an EMBL/GenBank/DDBJ whole genome shotgun (WGS) entry which is preliminary data.</text>
</comment>
<reference evidence="1 2" key="1">
    <citation type="submission" date="2017-07" db="EMBL/GenBank/DDBJ databases">
        <title>Draft sequence of Rhodococcus enclensis 23b-28.</title>
        <authorList>
            <person name="Besaury L."/>
            <person name="Sancelme M."/>
            <person name="Amato P."/>
            <person name="Lallement A."/>
            <person name="Delort A.-M."/>
        </authorList>
    </citation>
    <scope>NUCLEOTIDE SEQUENCE [LARGE SCALE GENOMIC DNA]</scope>
    <source>
        <strain evidence="1 2">23b-28</strain>
    </source>
</reference>
<protein>
    <recommendedName>
        <fullName evidence="3">Helix-turn-helix domain containing protein</fullName>
    </recommendedName>
</protein>
<gene>
    <name evidence="1" type="ORF">CHR55_31925</name>
</gene>
<evidence type="ECO:0000313" key="2">
    <source>
        <dbReference type="Proteomes" id="UP000230886"/>
    </source>
</evidence>
<dbReference type="EMBL" id="NOVD01000066">
    <property type="protein sequence ID" value="PCK22624.1"/>
    <property type="molecule type" value="Genomic_DNA"/>
</dbReference>
<dbReference type="RefSeq" id="WP_099698931.1">
    <property type="nucleotide sequence ID" value="NZ_NOVD01000066.1"/>
</dbReference>
<dbReference type="AlphaFoldDB" id="A0A2A5IZ57"/>
<evidence type="ECO:0000313" key="1">
    <source>
        <dbReference type="EMBL" id="PCK22624.1"/>
    </source>
</evidence>
<organism evidence="1 2">
    <name type="scientific">Rhodococcus qingshengii</name>
    <dbReference type="NCBI Taxonomy" id="334542"/>
    <lineage>
        <taxon>Bacteria</taxon>
        <taxon>Bacillati</taxon>
        <taxon>Actinomycetota</taxon>
        <taxon>Actinomycetes</taxon>
        <taxon>Mycobacteriales</taxon>
        <taxon>Nocardiaceae</taxon>
        <taxon>Rhodococcus</taxon>
        <taxon>Rhodococcus erythropolis group</taxon>
    </lineage>
</organism>
<evidence type="ECO:0008006" key="3">
    <source>
        <dbReference type="Google" id="ProtNLM"/>
    </source>
</evidence>
<proteinExistence type="predicted"/>
<accession>A0A2A5IZ57</accession>
<dbReference type="Proteomes" id="UP000230886">
    <property type="component" value="Unassembled WGS sequence"/>
</dbReference>
<name>A0A2A5IZ57_RHOSG</name>